<sequence>MSGTVSRRYAVVAGVVAAAVMAGAGMLATSVTGLVVGGVPLPLWWPVGVLRGESDLGDAVTAVALAAVGGVAGLLGARRTWPGVLLLAAVGGVLAWRISSWQPGQADWPVAALATVVGCVSLFVFLDRGRGRATPKNPAPAGDRRGIGRRALLGIGLLVAAGTGVTGVLARSLAGAAPGPSVTPSAPTGSAALTRLPVVDVVRDHGAVGDGSAGDDARIRAALDALGRTGGTLYFPAGNYRIDGAPLSPRSGVTLAGDPGRSFLDLGSGVGGGFATLLAVAGNDIVVDGITLRRNGSFDAVLVGLGAFTNLTLSRSMLVGNMDVYPDTTCHGIRVGDQERSSGLQITDSVITTTVYGLLQTNESTAATSDITVERCTFALNRNTALEFNSPNGTTSGVRVVGSTFSGTESPDGFGVGLAHVDRAVIEGNGFSGYALEAVHVEDYSTGTVVRGNTFRECGLRDHSHVQIISGSADVLVTDNDFDASVNTERIFVVDALAGGTATTPGGRAPATPSTVRVEGNRFLCGAPVLPVLFEGVAGGRITDNRITAAAVTAPQDVFRIYDDRGTVITGNTLNGVGF</sequence>
<dbReference type="InterPro" id="IPR012334">
    <property type="entry name" value="Pectin_lyas_fold"/>
</dbReference>
<dbReference type="Proteomes" id="UP001500449">
    <property type="component" value="Unassembled WGS sequence"/>
</dbReference>
<feature type="transmembrane region" description="Helical" evidence="1">
    <location>
        <begin position="12"/>
        <end position="39"/>
    </location>
</feature>
<feature type="transmembrane region" description="Helical" evidence="1">
    <location>
        <begin position="84"/>
        <end position="102"/>
    </location>
</feature>
<dbReference type="InterPro" id="IPR024535">
    <property type="entry name" value="RHGA/B-epi-like_pectate_lyase"/>
</dbReference>
<evidence type="ECO:0000256" key="1">
    <source>
        <dbReference type="SAM" id="Phobius"/>
    </source>
</evidence>
<dbReference type="InterPro" id="IPR011050">
    <property type="entry name" value="Pectin_lyase_fold/virulence"/>
</dbReference>
<dbReference type="InterPro" id="IPR006626">
    <property type="entry name" value="PbH1"/>
</dbReference>
<feature type="domain" description="Rhamnogalacturonase A/B/Epimerase-like pectate lyase" evidence="2">
    <location>
        <begin position="202"/>
        <end position="375"/>
    </location>
</feature>
<feature type="transmembrane region" description="Helical" evidence="1">
    <location>
        <begin position="108"/>
        <end position="126"/>
    </location>
</feature>
<gene>
    <name evidence="3" type="ORF">GCM10009836_46360</name>
</gene>
<accession>A0ABN2NAU3</accession>
<organism evidence="3 4">
    <name type="scientific">Pseudonocardia ailaonensis</name>
    <dbReference type="NCBI Taxonomy" id="367279"/>
    <lineage>
        <taxon>Bacteria</taxon>
        <taxon>Bacillati</taxon>
        <taxon>Actinomycetota</taxon>
        <taxon>Actinomycetes</taxon>
        <taxon>Pseudonocardiales</taxon>
        <taxon>Pseudonocardiaceae</taxon>
        <taxon>Pseudonocardia</taxon>
    </lineage>
</organism>
<feature type="transmembrane region" description="Helical" evidence="1">
    <location>
        <begin position="59"/>
        <end position="77"/>
    </location>
</feature>
<name>A0ABN2NAU3_9PSEU</name>
<comment type="caution">
    <text evidence="3">The sequence shown here is derived from an EMBL/GenBank/DDBJ whole genome shotgun (WGS) entry which is preliminary data.</text>
</comment>
<evidence type="ECO:0000259" key="2">
    <source>
        <dbReference type="Pfam" id="PF12708"/>
    </source>
</evidence>
<proteinExistence type="predicted"/>
<evidence type="ECO:0000313" key="3">
    <source>
        <dbReference type="EMBL" id="GAA1860947.1"/>
    </source>
</evidence>
<protein>
    <recommendedName>
        <fullName evidence="2">Rhamnogalacturonase A/B/Epimerase-like pectate lyase domain-containing protein</fullName>
    </recommendedName>
</protein>
<keyword evidence="1" id="KW-0812">Transmembrane</keyword>
<keyword evidence="1" id="KW-0472">Membrane</keyword>
<keyword evidence="4" id="KW-1185">Reference proteome</keyword>
<dbReference type="SUPFAM" id="SSF51126">
    <property type="entry name" value="Pectin lyase-like"/>
    <property type="match status" value="1"/>
</dbReference>
<keyword evidence="1" id="KW-1133">Transmembrane helix</keyword>
<dbReference type="EMBL" id="BAAAQK010000018">
    <property type="protein sequence ID" value="GAA1860947.1"/>
    <property type="molecule type" value="Genomic_DNA"/>
</dbReference>
<feature type="transmembrane region" description="Helical" evidence="1">
    <location>
        <begin position="151"/>
        <end position="170"/>
    </location>
</feature>
<dbReference type="SMART" id="SM00710">
    <property type="entry name" value="PbH1"/>
    <property type="match status" value="7"/>
</dbReference>
<reference evidence="3 4" key="1">
    <citation type="journal article" date="2019" name="Int. J. Syst. Evol. Microbiol.">
        <title>The Global Catalogue of Microorganisms (GCM) 10K type strain sequencing project: providing services to taxonomists for standard genome sequencing and annotation.</title>
        <authorList>
            <consortium name="The Broad Institute Genomics Platform"/>
            <consortium name="The Broad Institute Genome Sequencing Center for Infectious Disease"/>
            <person name="Wu L."/>
            <person name="Ma J."/>
        </authorList>
    </citation>
    <scope>NUCLEOTIDE SEQUENCE [LARGE SCALE GENOMIC DNA]</scope>
    <source>
        <strain evidence="3 4">JCM 16009</strain>
    </source>
</reference>
<evidence type="ECO:0000313" key="4">
    <source>
        <dbReference type="Proteomes" id="UP001500449"/>
    </source>
</evidence>
<dbReference type="RefSeq" id="WP_344420750.1">
    <property type="nucleotide sequence ID" value="NZ_BAAAQK010000018.1"/>
</dbReference>
<dbReference type="Pfam" id="PF12708">
    <property type="entry name" value="Pect-lyase_RHGA_epim"/>
    <property type="match status" value="1"/>
</dbReference>
<dbReference type="Gene3D" id="2.160.20.10">
    <property type="entry name" value="Single-stranded right-handed beta-helix, Pectin lyase-like"/>
    <property type="match status" value="1"/>
</dbReference>